<sequence>MFDARGAAGSDPSPEGFGRLIAWFGAVWVCTAAALWCAVRFHVLGGGSVDPVALLRAAGFGLALVLVLVLPARAAVAGLALLAGALVLDRHVPGVADVVVALACLGLGLRLLRGAALRGWLVVAAVAVLAALRHMSVILSLGYAVPVSQELALVGLQHKDTLFHAAIAALFSETGHASIGLNGLVALHYHILSHVFAGSFAGWIGQPVLQAYGMFVPVLGGAAMFAAFLAALRGVTGRNARQGPVPALVLAVVAAASSDRLMPSFWVSESYLVSLMLMCLAVALVAESIGRGAVGAGAVLLLALLAGMTALAKISTGAVLVCGLIPMLVVAGGGRWRALVSASAVAAPFVAVYVSTFSETEAGGGMIAPFAYYGNGGEGLGLVLLVLAGFASVRTWQNHRGNTVLVGLCLMAWAGFAAGLLLDLAAGATGYFVGPGLWAAFLAVLALVLRREEPLPKWMLRVAVTLFGLMVLGGIGGRSADRLAGYADALQGTAAEERMTRGIAARIVVAVRDDPSIVAVHVDPKAASFWSGGGKTCWATSLTIQALTGRPVLGAIVPAQYGCVSPAPYYGWGDYDPAKDSALALSPDGICAAAEPWGFAKVLEIAADESLSVVTCDAGRAGPVLRVSDGVTP</sequence>
<feature type="transmembrane region" description="Helical" evidence="1">
    <location>
        <begin position="370"/>
        <end position="391"/>
    </location>
</feature>
<evidence type="ECO:0000256" key="1">
    <source>
        <dbReference type="SAM" id="Phobius"/>
    </source>
</evidence>
<accession>A0A842I9J6</accession>
<keyword evidence="3" id="KW-1185">Reference proteome</keyword>
<proteinExistence type="predicted"/>
<feature type="transmembrane region" description="Helical" evidence="1">
    <location>
        <begin position="265"/>
        <end position="286"/>
    </location>
</feature>
<feature type="transmembrane region" description="Helical" evidence="1">
    <location>
        <begin position="20"/>
        <end position="39"/>
    </location>
</feature>
<feature type="transmembrane region" description="Helical" evidence="1">
    <location>
        <begin position="94"/>
        <end position="112"/>
    </location>
</feature>
<evidence type="ECO:0000313" key="2">
    <source>
        <dbReference type="EMBL" id="MBC2836286.1"/>
    </source>
</evidence>
<keyword evidence="1" id="KW-1133">Transmembrane helix</keyword>
<feature type="transmembrane region" description="Helical" evidence="1">
    <location>
        <begin position="60"/>
        <end position="88"/>
    </location>
</feature>
<feature type="transmembrane region" description="Helical" evidence="1">
    <location>
        <begin position="338"/>
        <end position="358"/>
    </location>
</feature>
<evidence type="ECO:0000313" key="3">
    <source>
        <dbReference type="Proteomes" id="UP000555411"/>
    </source>
</evidence>
<dbReference type="Proteomes" id="UP000555411">
    <property type="component" value="Unassembled WGS sequence"/>
</dbReference>
<dbReference type="EMBL" id="JACLQD010000003">
    <property type="protein sequence ID" value="MBC2836286.1"/>
    <property type="molecule type" value="Genomic_DNA"/>
</dbReference>
<feature type="transmembrane region" description="Helical" evidence="1">
    <location>
        <begin position="428"/>
        <end position="449"/>
    </location>
</feature>
<dbReference type="RefSeq" id="WP_185797891.1">
    <property type="nucleotide sequence ID" value="NZ_JACLQD010000003.1"/>
</dbReference>
<name>A0A842I9J6_9RHOB</name>
<feature type="transmembrane region" description="Helical" evidence="1">
    <location>
        <begin position="211"/>
        <end position="232"/>
    </location>
</feature>
<feature type="transmembrane region" description="Helical" evidence="1">
    <location>
        <begin position="298"/>
        <end position="331"/>
    </location>
</feature>
<reference evidence="2 3" key="1">
    <citation type="journal article" date="2017" name="Int. J. Syst. Evol. Microbiol.">
        <title>Gemmobacter straminiformis sp. nov., isolated from an artificial fountain.</title>
        <authorList>
            <person name="Kang J.Y."/>
            <person name="Kim M.J."/>
            <person name="Chun J."/>
            <person name="Son K.P."/>
            <person name="Jahng K.Y."/>
        </authorList>
    </citation>
    <scope>NUCLEOTIDE SEQUENCE [LARGE SCALE GENOMIC DNA]</scope>
    <source>
        <strain evidence="2 3">CAM-8</strain>
    </source>
</reference>
<feature type="transmembrane region" description="Helical" evidence="1">
    <location>
        <begin position="458"/>
        <end position="477"/>
    </location>
</feature>
<feature type="transmembrane region" description="Helical" evidence="1">
    <location>
        <begin position="119"/>
        <end position="141"/>
    </location>
</feature>
<feature type="transmembrane region" description="Helical" evidence="1">
    <location>
        <begin position="403"/>
        <end position="422"/>
    </location>
</feature>
<dbReference type="AlphaFoldDB" id="A0A842I9J6"/>
<evidence type="ECO:0008006" key="4">
    <source>
        <dbReference type="Google" id="ProtNLM"/>
    </source>
</evidence>
<keyword evidence="1" id="KW-0472">Membrane</keyword>
<comment type="caution">
    <text evidence="2">The sequence shown here is derived from an EMBL/GenBank/DDBJ whole genome shotgun (WGS) entry which is preliminary data.</text>
</comment>
<organism evidence="2 3">
    <name type="scientific">Paragemmobacter straminiformis</name>
    <dbReference type="NCBI Taxonomy" id="2045119"/>
    <lineage>
        <taxon>Bacteria</taxon>
        <taxon>Pseudomonadati</taxon>
        <taxon>Pseudomonadota</taxon>
        <taxon>Alphaproteobacteria</taxon>
        <taxon>Rhodobacterales</taxon>
        <taxon>Paracoccaceae</taxon>
        <taxon>Paragemmobacter</taxon>
    </lineage>
</organism>
<keyword evidence="1" id="KW-0812">Transmembrane</keyword>
<gene>
    <name evidence="2" type="ORF">H7F16_12275</name>
</gene>
<protein>
    <recommendedName>
        <fullName evidence="4">4-amino-4-deoxy-L-arabinose transferase</fullName>
    </recommendedName>
</protein>